<protein>
    <submittedName>
        <fullName evidence="3">Alpha/beta fold hydrolase</fullName>
    </submittedName>
</protein>
<feature type="signal peptide" evidence="1">
    <location>
        <begin position="1"/>
        <end position="25"/>
    </location>
</feature>
<comment type="caution">
    <text evidence="3">The sequence shown here is derived from an EMBL/GenBank/DDBJ whole genome shotgun (WGS) entry which is preliminary data.</text>
</comment>
<name>A0ABV6PJD3_9SPHN</name>
<evidence type="ECO:0000313" key="4">
    <source>
        <dbReference type="Proteomes" id="UP001589943"/>
    </source>
</evidence>
<organism evidence="3 4">
    <name type="scientific">Novosphingobium aquiterrae</name>
    <dbReference type="NCBI Taxonomy" id="624388"/>
    <lineage>
        <taxon>Bacteria</taxon>
        <taxon>Pseudomonadati</taxon>
        <taxon>Pseudomonadota</taxon>
        <taxon>Alphaproteobacteria</taxon>
        <taxon>Sphingomonadales</taxon>
        <taxon>Sphingomonadaceae</taxon>
        <taxon>Novosphingobium</taxon>
    </lineage>
</organism>
<proteinExistence type="predicted"/>
<keyword evidence="3" id="KW-0378">Hydrolase</keyword>
<dbReference type="InterPro" id="IPR000073">
    <property type="entry name" value="AB_hydrolase_1"/>
</dbReference>
<accession>A0ABV6PJD3</accession>
<feature type="chain" id="PRO_5045415983" evidence="1">
    <location>
        <begin position="26"/>
        <end position="305"/>
    </location>
</feature>
<dbReference type="RefSeq" id="WP_379481393.1">
    <property type="nucleotide sequence ID" value="NZ_JBHLTL010000006.1"/>
</dbReference>
<dbReference type="Proteomes" id="UP001589943">
    <property type="component" value="Unassembled WGS sequence"/>
</dbReference>
<evidence type="ECO:0000313" key="3">
    <source>
        <dbReference type="EMBL" id="MFC0589935.1"/>
    </source>
</evidence>
<evidence type="ECO:0000259" key="2">
    <source>
        <dbReference type="Pfam" id="PF12697"/>
    </source>
</evidence>
<dbReference type="EMBL" id="JBHLTL010000006">
    <property type="protein sequence ID" value="MFC0589935.1"/>
    <property type="molecule type" value="Genomic_DNA"/>
</dbReference>
<dbReference type="PANTHER" id="PTHR43194">
    <property type="entry name" value="HYDROLASE ALPHA/BETA FOLD FAMILY"/>
    <property type="match status" value="1"/>
</dbReference>
<dbReference type="InterPro" id="IPR050228">
    <property type="entry name" value="Carboxylesterase_BioH"/>
</dbReference>
<keyword evidence="1" id="KW-0732">Signal</keyword>
<reference evidence="3 4" key="1">
    <citation type="submission" date="2024-09" db="EMBL/GenBank/DDBJ databases">
        <authorList>
            <person name="Sun Q."/>
            <person name="Mori K."/>
        </authorList>
    </citation>
    <scope>NUCLEOTIDE SEQUENCE [LARGE SCALE GENOMIC DNA]</scope>
    <source>
        <strain evidence="3 4">NCAIM B.02537</strain>
    </source>
</reference>
<dbReference type="GO" id="GO:0016787">
    <property type="term" value="F:hydrolase activity"/>
    <property type="evidence" value="ECO:0007669"/>
    <property type="project" value="UniProtKB-KW"/>
</dbReference>
<dbReference type="InterPro" id="IPR029058">
    <property type="entry name" value="AB_hydrolase_fold"/>
</dbReference>
<evidence type="ECO:0000256" key="1">
    <source>
        <dbReference type="SAM" id="SignalP"/>
    </source>
</evidence>
<dbReference type="SUPFAM" id="SSF53474">
    <property type="entry name" value="alpha/beta-Hydrolases"/>
    <property type="match status" value="1"/>
</dbReference>
<dbReference type="Gene3D" id="3.40.50.1820">
    <property type="entry name" value="alpha/beta hydrolase"/>
    <property type="match status" value="1"/>
</dbReference>
<gene>
    <name evidence="3" type="ORF">ACFFF7_10965</name>
</gene>
<sequence>MKRLIAACAATLSLALLTSAMPTQARPAVSAPAEQRFDHISVVRHGQNGSAVILIPGLATPRAVWDGVASDLARTHRVYLIQVNGFGGDAPGKNLDAPVLDGVVADLHRLIEREKLQGAAVVGHSLGGLTALLLGRDHPKDAGRLMIVDALPFFGVLAVPPGSEASVAAVEPMARAMRDGVAATYGKPADRAVIDRQTTGMTRDPAATALVRAWAPKADARVTARAMYEDMTTDLRGDLPRISAPITLVYPWAQGRFTAEQTAAFYAAQFRGARTFKSVEVRDSAHFVMLDQPKAFVAALADFLR</sequence>
<keyword evidence="4" id="KW-1185">Reference proteome</keyword>
<feature type="domain" description="AB hydrolase-1" evidence="2">
    <location>
        <begin position="52"/>
        <end position="299"/>
    </location>
</feature>
<dbReference type="Pfam" id="PF12697">
    <property type="entry name" value="Abhydrolase_6"/>
    <property type="match status" value="1"/>
</dbReference>
<dbReference type="PANTHER" id="PTHR43194:SF2">
    <property type="entry name" value="PEROXISOMAL MEMBRANE PROTEIN LPX1"/>
    <property type="match status" value="1"/>
</dbReference>